<sequence length="151" mass="16239">MRVCVQRVARATVTVNGSIAGQIGQGLLILIGVGKSDTTHEADWVAEKCAGLRVFTNSEGKMDLSVLDVKGSVLVVPQFTLYGDVHKGKRPNFTNAAGPEMGKELYEHFCEQVCKVHGLVVQTGVFGAHMDVELVNDGPVTIWIEKEAEGS</sequence>
<dbReference type="GO" id="GO:0005737">
    <property type="term" value="C:cytoplasm"/>
    <property type="evidence" value="ECO:0007669"/>
    <property type="project" value="UniProtKB-SubCell"/>
</dbReference>
<dbReference type="PANTHER" id="PTHR10472">
    <property type="entry name" value="D-TYROSYL-TRNA TYR DEACYLASE"/>
    <property type="match status" value="1"/>
</dbReference>
<dbReference type="CDD" id="cd00563">
    <property type="entry name" value="Dtyr_deacylase"/>
    <property type="match status" value="1"/>
</dbReference>
<comment type="domain">
    <text evidence="2">A Gly-cisPro motif from one monomer fits into the active site of the other monomer to allow specific chiral rejection of L-amino acids.</text>
</comment>
<dbReference type="FunFam" id="3.50.80.10:FF:000001">
    <property type="entry name" value="D-aminoacyl-tRNA deacylase"/>
    <property type="match status" value="1"/>
</dbReference>
<dbReference type="InterPro" id="IPR023509">
    <property type="entry name" value="DTD-like_sf"/>
</dbReference>
<protein>
    <recommendedName>
        <fullName evidence="2">D-aminoacyl-tRNA deacylase</fullName>
        <shortName evidence="2">DTD</shortName>
        <ecNumber evidence="2">3.1.1.96</ecNumber>
    </recommendedName>
    <alternativeName>
        <fullName evidence="2">Gly-tRNA(Ala) deacylase</fullName>
        <ecNumber evidence="2">3.1.1.-</ecNumber>
    </alternativeName>
</protein>
<dbReference type="AlphaFoldDB" id="A0A1F7FL49"/>
<comment type="catalytic activity">
    <reaction evidence="2">
        <text>a D-aminoacyl-tRNA + H2O = a tRNA + a D-alpha-amino acid + H(+)</text>
        <dbReference type="Rhea" id="RHEA:13953"/>
        <dbReference type="Rhea" id="RHEA-COMP:10123"/>
        <dbReference type="Rhea" id="RHEA-COMP:10124"/>
        <dbReference type="ChEBI" id="CHEBI:15377"/>
        <dbReference type="ChEBI" id="CHEBI:15378"/>
        <dbReference type="ChEBI" id="CHEBI:59871"/>
        <dbReference type="ChEBI" id="CHEBI:78442"/>
        <dbReference type="ChEBI" id="CHEBI:79333"/>
        <dbReference type="EC" id="3.1.1.96"/>
    </reaction>
</comment>
<comment type="catalytic activity">
    <reaction evidence="2">
        <text>glycyl-tRNA(Ala) + H2O = tRNA(Ala) + glycine + H(+)</text>
        <dbReference type="Rhea" id="RHEA:53744"/>
        <dbReference type="Rhea" id="RHEA-COMP:9657"/>
        <dbReference type="Rhea" id="RHEA-COMP:13640"/>
        <dbReference type="ChEBI" id="CHEBI:15377"/>
        <dbReference type="ChEBI" id="CHEBI:15378"/>
        <dbReference type="ChEBI" id="CHEBI:57305"/>
        <dbReference type="ChEBI" id="CHEBI:78442"/>
        <dbReference type="ChEBI" id="CHEBI:78522"/>
    </reaction>
</comment>
<dbReference type="GO" id="GO:0051500">
    <property type="term" value="F:D-tyrosyl-tRNA(Tyr) deacylase activity"/>
    <property type="evidence" value="ECO:0007669"/>
    <property type="project" value="TreeGrafter"/>
</dbReference>
<comment type="caution">
    <text evidence="3">The sequence shown here is derived from an EMBL/GenBank/DDBJ whole genome shotgun (WGS) entry which is preliminary data.</text>
</comment>
<dbReference type="NCBIfam" id="TIGR00256">
    <property type="entry name" value="D-aminoacyl-tRNA deacylase"/>
    <property type="match status" value="1"/>
</dbReference>
<keyword evidence="2" id="KW-0963">Cytoplasm</keyword>
<comment type="subunit">
    <text evidence="2">Homodimer.</text>
</comment>
<dbReference type="EMBL" id="MFYX01000012">
    <property type="protein sequence ID" value="OGK07187.1"/>
    <property type="molecule type" value="Genomic_DNA"/>
</dbReference>
<dbReference type="PANTHER" id="PTHR10472:SF5">
    <property type="entry name" value="D-AMINOACYL-TRNA DEACYLASE 1"/>
    <property type="match status" value="1"/>
</dbReference>
<gene>
    <name evidence="2" type="primary">dtd</name>
    <name evidence="3" type="ORF">A2519_09445</name>
</gene>
<comment type="subcellular location">
    <subcellularLocation>
        <location evidence="2">Cytoplasm</location>
    </subcellularLocation>
</comment>
<comment type="similarity">
    <text evidence="1 2">Belongs to the DTD family.</text>
</comment>
<accession>A0A1F7FL49</accession>
<dbReference type="SUPFAM" id="SSF69500">
    <property type="entry name" value="DTD-like"/>
    <property type="match status" value="1"/>
</dbReference>
<dbReference type="EC" id="3.1.1.-" evidence="2"/>
<dbReference type="Proteomes" id="UP000179243">
    <property type="component" value="Unassembled WGS sequence"/>
</dbReference>
<dbReference type="GO" id="GO:0106026">
    <property type="term" value="F:Gly-tRNA(Ala) deacylase activity"/>
    <property type="evidence" value="ECO:0007669"/>
    <property type="project" value="UniProtKB-UniRule"/>
</dbReference>
<dbReference type="InterPro" id="IPR003732">
    <property type="entry name" value="Daa-tRNA_deacyls_DTD"/>
</dbReference>
<dbReference type="GO" id="GO:0000049">
    <property type="term" value="F:tRNA binding"/>
    <property type="evidence" value="ECO:0007669"/>
    <property type="project" value="UniProtKB-UniRule"/>
</dbReference>
<evidence type="ECO:0000256" key="1">
    <source>
        <dbReference type="ARBA" id="ARBA00009673"/>
    </source>
</evidence>
<feature type="short sequence motif" description="Gly-cisPro motif, important for rejection of L-amino acids" evidence="2">
    <location>
        <begin position="138"/>
        <end position="139"/>
    </location>
</feature>
<dbReference type="GO" id="GO:0019478">
    <property type="term" value="P:D-amino acid catabolic process"/>
    <property type="evidence" value="ECO:0007669"/>
    <property type="project" value="UniProtKB-UniRule"/>
</dbReference>
<proteinExistence type="inferred from homology"/>
<name>A0A1F7FL49_UNCRA</name>
<dbReference type="EC" id="3.1.1.96" evidence="2"/>
<dbReference type="Pfam" id="PF02580">
    <property type="entry name" value="Tyr_Deacylase"/>
    <property type="match status" value="1"/>
</dbReference>
<keyword evidence="2" id="KW-0378">Hydrolase</keyword>
<reference evidence="3 4" key="1">
    <citation type="journal article" date="2016" name="Nat. Commun.">
        <title>Thousands of microbial genomes shed light on interconnected biogeochemical processes in an aquifer system.</title>
        <authorList>
            <person name="Anantharaman K."/>
            <person name="Brown C.T."/>
            <person name="Hug L.A."/>
            <person name="Sharon I."/>
            <person name="Castelle C.J."/>
            <person name="Probst A.J."/>
            <person name="Thomas B.C."/>
            <person name="Singh A."/>
            <person name="Wilkins M.J."/>
            <person name="Karaoz U."/>
            <person name="Brodie E.L."/>
            <person name="Williams K.H."/>
            <person name="Hubbard S.S."/>
            <person name="Banfield J.F."/>
        </authorList>
    </citation>
    <scope>NUCLEOTIDE SEQUENCE [LARGE SCALE GENOMIC DNA]</scope>
</reference>
<dbReference type="HAMAP" id="MF_00518">
    <property type="entry name" value="Deacylase_Dtd"/>
    <property type="match status" value="1"/>
</dbReference>
<dbReference type="GO" id="GO:0043908">
    <property type="term" value="F:Ser(Gly)-tRNA(Ala) hydrolase activity"/>
    <property type="evidence" value="ECO:0007669"/>
    <property type="project" value="UniProtKB-UniRule"/>
</dbReference>
<evidence type="ECO:0000313" key="4">
    <source>
        <dbReference type="Proteomes" id="UP000179243"/>
    </source>
</evidence>
<comment type="function">
    <text evidence="2">An aminoacyl-tRNA editing enzyme that deacylates mischarged D-aminoacyl-tRNAs. Also deacylates mischarged glycyl-tRNA(Ala), protecting cells against glycine mischarging by AlaRS. Acts via tRNA-based rather than protein-based catalysis; rejects L-amino acids rather than detecting D-amino acids in the active site. By recycling D-aminoacyl-tRNA to D-amino acids and free tRNA molecules, this enzyme counteracts the toxicity associated with the formation of D-aminoacyl-tRNA entities in vivo and helps enforce protein L-homochirality.</text>
</comment>
<keyword evidence="2" id="KW-0820">tRNA-binding</keyword>
<evidence type="ECO:0000256" key="2">
    <source>
        <dbReference type="HAMAP-Rule" id="MF_00518"/>
    </source>
</evidence>
<organism evidence="3 4">
    <name type="scientific">Candidatus Raymondbacteria bacterium RIFOXYD12_FULL_49_13</name>
    <dbReference type="NCBI Taxonomy" id="1817890"/>
    <lineage>
        <taxon>Bacteria</taxon>
        <taxon>Raymondiibacteriota</taxon>
    </lineage>
</organism>
<dbReference type="Gene3D" id="3.50.80.10">
    <property type="entry name" value="D-tyrosyl-tRNA(Tyr) deacylase"/>
    <property type="match status" value="1"/>
</dbReference>
<evidence type="ECO:0000313" key="3">
    <source>
        <dbReference type="EMBL" id="OGK07187.1"/>
    </source>
</evidence>
<keyword evidence="2" id="KW-0694">RNA-binding</keyword>